<keyword evidence="7" id="KW-1185">Reference proteome</keyword>
<dbReference type="PRINTS" id="PR00039">
    <property type="entry name" value="HTHLYSR"/>
</dbReference>
<proteinExistence type="inferred from homology"/>
<dbReference type="Pfam" id="PF00126">
    <property type="entry name" value="HTH_1"/>
    <property type="match status" value="1"/>
</dbReference>
<dbReference type="PANTHER" id="PTHR30346">
    <property type="entry name" value="TRANSCRIPTIONAL DUAL REGULATOR HCAR-RELATED"/>
    <property type="match status" value="1"/>
</dbReference>
<keyword evidence="3 6" id="KW-0238">DNA-binding</keyword>
<evidence type="ECO:0000313" key="7">
    <source>
        <dbReference type="Proteomes" id="UP000791080"/>
    </source>
</evidence>
<keyword evidence="4" id="KW-0804">Transcription</keyword>
<evidence type="ECO:0000256" key="4">
    <source>
        <dbReference type="ARBA" id="ARBA00023163"/>
    </source>
</evidence>
<dbReference type="InterPro" id="IPR036390">
    <property type="entry name" value="WH_DNA-bd_sf"/>
</dbReference>
<dbReference type="Proteomes" id="UP000791080">
    <property type="component" value="Unassembled WGS sequence"/>
</dbReference>
<dbReference type="Gene3D" id="3.40.190.10">
    <property type="entry name" value="Periplasmic binding protein-like II"/>
    <property type="match status" value="2"/>
</dbReference>
<evidence type="ECO:0000256" key="3">
    <source>
        <dbReference type="ARBA" id="ARBA00023125"/>
    </source>
</evidence>
<protein>
    <submittedName>
        <fullName evidence="6">DNA-binding transcriptional regulator, LysR family</fullName>
    </submittedName>
</protein>
<dbReference type="GO" id="GO:0003677">
    <property type="term" value="F:DNA binding"/>
    <property type="evidence" value="ECO:0007669"/>
    <property type="project" value="UniProtKB-KW"/>
</dbReference>
<evidence type="ECO:0000313" key="6">
    <source>
        <dbReference type="EMBL" id="MCP2332471.1"/>
    </source>
</evidence>
<evidence type="ECO:0000259" key="5">
    <source>
        <dbReference type="PROSITE" id="PS50931"/>
    </source>
</evidence>
<organism evidence="6 7">
    <name type="scientific">Actinoalloteichus caeruleus DSM 43889</name>
    <dbReference type="NCBI Taxonomy" id="1120930"/>
    <lineage>
        <taxon>Bacteria</taxon>
        <taxon>Bacillati</taxon>
        <taxon>Actinomycetota</taxon>
        <taxon>Actinomycetes</taxon>
        <taxon>Pseudonocardiales</taxon>
        <taxon>Pseudonocardiaceae</taxon>
        <taxon>Actinoalloteichus</taxon>
        <taxon>Actinoalloteichus cyanogriseus</taxon>
    </lineage>
</organism>
<accession>A0ABT1JL58</accession>
<evidence type="ECO:0000256" key="2">
    <source>
        <dbReference type="ARBA" id="ARBA00023015"/>
    </source>
</evidence>
<dbReference type="PROSITE" id="PS50931">
    <property type="entry name" value="HTH_LYSR"/>
    <property type="match status" value="1"/>
</dbReference>
<reference evidence="6 7" key="1">
    <citation type="submission" date="2013-07" db="EMBL/GenBank/DDBJ databases">
        <authorList>
            <consortium name="DOE Joint Genome Institute"/>
            <person name="Reeve W."/>
            <person name="Huntemann M."/>
            <person name="Han J."/>
            <person name="Chen A."/>
            <person name="Kyrpides N."/>
            <person name="Mavromatis K."/>
            <person name="Markowitz V."/>
            <person name="Palaniappan K."/>
            <person name="Ivanova N."/>
            <person name="Schaumberg A."/>
            <person name="Pati A."/>
            <person name="Liolios K."/>
            <person name="Nordberg H.P."/>
            <person name="Cantor M.N."/>
            <person name="Hua S.X."/>
            <person name="Woyke T."/>
        </authorList>
    </citation>
    <scope>NUCLEOTIDE SEQUENCE [LARGE SCALE GENOMIC DNA]</scope>
    <source>
        <strain evidence="6 7">DSM 43889</strain>
    </source>
</reference>
<dbReference type="RefSeq" id="WP_026417450.1">
    <property type="nucleotide sequence ID" value="NZ_AUBJ02000001.1"/>
</dbReference>
<dbReference type="InterPro" id="IPR000847">
    <property type="entry name" value="LysR_HTH_N"/>
</dbReference>
<dbReference type="InterPro" id="IPR036388">
    <property type="entry name" value="WH-like_DNA-bd_sf"/>
</dbReference>
<dbReference type="InterPro" id="IPR005119">
    <property type="entry name" value="LysR_subst-bd"/>
</dbReference>
<name>A0ABT1JL58_ACTCY</name>
<dbReference type="SUPFAM" id="SSF53850">
    <property type="entry name" value="Periplasmic binding protein-like II"/>
    <property type="match status" value="1"/>
</dbReference>
<dbReference type="SUPFAM" id="SSF46785">
    <property type="entry name" value="Winged helix' DNA-binding domain"/>
    <property type="match status" value="1"/>
</dbReference>
<feature type="domain" description="HTH lysR-type" evidence="5">
    <location>
        <begin position="4"/>
        <end position="61"/>
    </location>
</feature>
<comment type="similarity">
    <text evidence="1">Belongs to the LysR transcriptional regulatory family.</text>
</comment>
<evidence type="ECO:0000256" key="1">
    <source>
        <dbReference type="ARBA" id="ARBA00009437"/>
    </source>
</evidence>
<reference evidence="6 7" key="2">
    <citation type="submission" date="2022-06" db="EMBL/GenBank/DDBJ databases">
        <title>Genomic Encyclopedia of Type Strains, Phase I: the one thousand microbial genomes (KMG-I) project.</title>
        <authorList>
            <person name="Kyrpides N."/>
        </authorList>
    </citation>
    <scope>NUCLEOTIDE SEQUENCE [LARGE SCALE GENOMIC DNA]</scope>
    <source>
        <strain evidence="6 7">DSM 43889</strain>
    </source>
</reference>
<dbReference type="PANTHER" id="PTHR30346:SF29">
    <property type="entry name" value="LYSR SUBSTRATE-BINDING"/>
    <property type="match status" value="1"/>
</dbReference>
<sequence>MSEVTLVGLRVVVEVARRGSFTSAAEALGYTQSAVSRQVSAAERAVGSPLFERRARGVQPTAAGEILLRHARKVLAHLEAAELEVAGLRDRIAGRLVVGAYPTAAAALLPQAIARLRAAHPALTVRLWESGSPTQMRRLRARRIEVAVVAVGDGLPDYDFTGLRTEAVRTGSGLGVAVSIDHPFAERDEVDTHDLADQVWIVGTSKEDEPQFGAWPTLAHPTIGYGTPSWQTRLGLVAAGLGVSVLPGLAAGTVPRGVTWVRVRDTAFVRRRETLLVTDGDRSAAASAFIRAVRDGLPTPAEATEPPS</sequence>
<keyword evidence="2" id="KW-0805">Transcription regulation</keyword>
<gene>
    <name evidence="6" type="ORF">G443_002741</name>
</gene>
<dbReference type="Gene3D" id="1.10.10.10">
    <property type="entry name" value="Winged helix-like DNA-binding domain superfamily/Winged helix DNA-binding domain"/>
    <property type="match status" value="1"/>
</dbReference>
<dbReference type="Pfam" id="PF03466">
    <property type="entry name" value="LysR_substrate"/>
    <property type="match status" value="1"/>
</dbReference>
<comment type="caution">
    <text evidence="6">The sequence shown here is derived from an EMBL/GenBank/DDBJ whole genome shotgun (WGS) entry which is preliminary data.</text>
</comment>
<dbReference type="EMBL" id="AUBJ02000001">
    <property type="protein sequence ID" value="MCP2332471.1"/>
    <property type="molecule type" value="Genomic_DNA"/>
</dbReference>